<dbReference type="InterPro" id="IPR013022">
    <property type="entry name" value="Xyl_isomerase-like_TIM-brl"/>
</dbReference>
<evidence type="ECO:0000259" key="1">
    <source>
        <dbReference type="Pfam" id="PF01261"/>
    </source>
</evidence>
<dbReference type="SUPFAM" id="SSF51658">
    <property type="entry name" value="Xylose isomerase-like"/>
    <property type="match status" value="1"/>
</dbReference>
<protein>
    <submittedName>
        <fullName evidence="2">Xylose isomerase</fullName>
    </submittedName>
</protein>
<dbReference type="GO" id="GO:0016853">
    <property type="term" value="F:isomerase activity"/>
    <property type="evidence" value="ECO:0007669"/>
    <property type="project" value="UniProtKB-KW"/>
</dbReference>
<dbReference type="InterPro" id="IPR050312">
    <property type="entry name" value="IolE/XylAMocC-like"/>
</dbReference>
<accession>A0A0A7GC12</accession>
<dbReference type="AlphaFoldDB" id="A0A0A7GC12"/>
<dbReference type="HOGENOM" id="CLU_050006_7_2_2"/>
<gene>
    <name evidence="2" type="ORF">GACE_0516</name>
</gene>
<dbReference type="KEGG" id="gac:GACE_0516"/>
<organism evidence="2 3">
    <name type="scientific">Geoglobus acetivorans</name>
    <dbReference type="NCBI Taxonomy" id="565033"/>
    <lineage>
        <taxon>Archaea</taxon>
        <taxon>Methanobacteriati</taxon>
        <taxon>Methanobacteriota</taxon>
        <taxon>Archaeoglobi</taxon>
        <taxon>Archaeoglobales</taxon>
        <taxon>Archaeoglobaceae</taxon>
        <taxon>Geoglobus</taxon>
    </lineage>
</organism>
<dbReference type="Proteomes" id="UP000030624">
    <property type="component" value="Chromosome"/>
</dbReference>
<dbReference type="Pfam" id="PF01261">
    <property type="entry name" value="AP_endonuc_2"/>
    <property type="match status" value="1"/>
</dbReference>
<name>A0A0A7GC12_GEOAI</name>
<dbReference type="EMBL" id="CP009552">
    <property type="protein sequence ID" value="AIY89569.1"/>
    <property type="molecule type" value="Genomic_DNA"/>
</dbReference>
<sequence length="254" mass="29365">MMLGFQPDVEHSLEQAFEFAANNGFNHVELLMDHPHYHYSAIHPQQVSELSMSYEVDVLIHAPAITTNFLAISDVARQASYEELGKTLYFAEKSEAKVVTVHIGWNPGFITSRGFIFREEWFDRHNEKVLTEEFLPFIRENEIIAIENTIGISGGIKKGLERIINETDVWLTFDIGHYAVKTGHDLFMENFDRVINVHLHDNRGDFDEHLKLGAGSIDFSIIPENYRNYLTLELRDEDAILESKDFIYAHGFWM</sequence>
<keyword evidence="2" id="KW-0413">Isomerase</keyword>
<reference evidence="2 3" key="1">
    <citation type="journal article" date="2015" name="Appl. Environ. Microbiol.">
        <title>The Geoglobus acetivorans genome: Fe(III) reduction, acetate utilization, autotrophic growth, and degradation of aromatic compounds in a hyperthermophilic archaeon.</title>
        <authorList>
            <person name="Mardanov A.V."/>
            <person name="Slododkina G.B."/>
            <person name="Slobodkin A.I."/>
            <person name="Beletsky A.V."/>
            <person name="Gavrilov S.N."/>
            <person name="Kublanov I.V."/>
            <person name="Bonch-Osmolovskaya E.A."/>
            <person name="Skryabin K.G."/>
            <person name="Ravin N.V."/>
        </authorList>
    </citation>
    <scope>NUCLEOTIDE SEQUENCE [LARGE SCALE GENOMIC DNA]</scope>
    <source>
        <strain evidence="2 3">SBH6</strain>
    </source>
</reference>
<evidence type="ECO:0000313" key="2">
    <source>
        <dbReference type="EMBL" id="AIY89569.1"/>
    </source>
</evidence>
<evidence type="ECO:0000313" key="3">
    <source>
        <dbReference type="Proteomes" id="UP000030624"/>
    </source>
</evidence>
<feature type="domain" description="Xylose isomerase-like TIM barrel" evidence="1">
    <location>
        <begin position="17"/>
        <end position="248"/>
    </location>
</feature>
<dbReference type="PANTHER" id="PTHR12110">
    <property type="entry name" value="HYDROXYPYRUVATE ISOMERASE"/>
    <property type="match status" value="1"/>
</dbReference>
<proteinExistence type="predicted"/>
<dbReference type="InterPro" id="IPR036237">
    <property type="entry name" value="Xyl_isomerase-like_sf"/>
</dbReference>
<dbReference type="STRING" id="565033.GACE_0516"/>
<dbReference type="eggNOG" id="arCOG01895">
    <property type="taxonomic scope" value="Archaea"/>
</dbReference>
<dbReference type="Gene3D" id="3.20.20.150">
    <property type="entry name" value="Divalent-metal-dependent TIM barrel enzymes"/>
    <property type="match status" value="1"/>
</dbReference>
<dbReference type="PANTHER" id="PTHR12110:SF21">
    <property type="entry name" value="XYLOSE ISOMERASE-LIKE TIM BARREL DOMAIN-CONTAINING PROTEIN"/>
    <property type="match status" value="1"/>
</dbReference>